<keyword evidence="1" id="KW-0812">Transmembrane</keyword>
<gene>
    <name evidence="2" type="ORF">BP00DRAFT_424987</name>
</gene>
<evidence type="ECO:0000313" key="2">
    <source>
        <dbReference type="EMBL" id="PYI32425.1"/>
    </source>
</evidence>
<dbReference type="Proteomes" id="UP000248817">
    <property type="component" value="Unassembled WGS sequence"/>
</dbReference>
<sequence length="78" mass="8361">MLMPETLILNLSVVVGTVLPASLVFAGLLPVHIGGSGVGLNQGWRIVLGWPSMVVTSFIWPDTGDFQRLIDLGWLANC</sequence>
<name>A0A2V5I6M1_9EURO</name>
<dbReference type="EMBL" id="KZ825493">
    <property type="protein sequence ID" value="PYI32425.1"/>
    <property type="molecule type" value="Genomic_DNA"/>
</dbReference>
<dbReference type="AlphaFoldDB" id="A0A2V5I6M1"/>
<accession>A0A2V5I6M1</accession>
<organism evidence="2 3">
    <name type="scientific">Aspergillus indologenus CBS 114.80</name>
    <dbReference type="NCBI Taxonomy" id="1450541"/>
    <lineage>
        <taxon>Eukaryota</taxon>
        <taxon>Fungi</taxon>
        <taxon>Dikarya</taxon>
        <taxon>Ascomycota</taxon>
        <taxon>Pezizomycotina</taxon>
        <taxon>Eurotiomycetes</taxon>
        <taxon>Eurotiomycetidae</taxon>
        <taxon>Eurotiales</taxon>
        <taxon>Aspergillaceae</taxon>
        <taxon>Aspergillus</taxon>
        <taxon>Aspergillus subgen. Circumdati</taxon>
    </lineage>
</organism>
<feature type="transmembrane region" description="Helical" evidence="1">
    <location>
        <begin position="7"/>
        <end position="31"/>
    </location>
</feature>
<keyword evidence="1" id="KW-1133">Transmembrane helix</keyword>
<keyword evidence="3" id="KW-1185">Reference proteome</keyword>
<feature type="transmembrane region" description="Helical" evidence="1">
    <location>
        <begin position="43"/>
        <end position="60"/>
    </location>
</feature>
<evidence type="ECO:0000313" key="3">
    <source>
        <dbReference type="Proteomes" id="UP000248817"/>
    </source>
</evidence>
<reference evidence="2 3" key="1">
    <citation type="submission" date="2018-02" db="EMBL/GenBank/DDBJ databases">
        <title>The genomes of Aspergillus section Nigri reveals drivers in fungal speciation.</title>
        <authorList>
            <consortium name="DOE Joint Genome Institute"/>
            <person name="Vesth T.C."/>
            <person name="Nybo J."/>
            <person name="Theobald S."/>
            <person name="Brandl J."/>
            <person name="Frisvad J.C."/>
            <person name="Nielsen K.F."/>
            <person name="Lyhne E.K."/>
            <person name="Kogle M.E."/>
            <person name="Kuo A."/>
            <person name="Riley R."/>
            <person name="Clum A."/>
            <person name="Nolan M."/>
            <person name="Lipzen A."/>
            <person name="Salamov A."/>
            <person name="Henrissat B."/>
            <person name="Wiebenga A."/>
            <person name="De vries R.P."/>
            <person name="Grigoriev I.V."/>
            <person name="Mortensen U.H."/>
            <person name="Andersen M.R."/>
            <person name="Baker S.E."/>
        </authorList>
    </citation>
    <scope>NUCLEOTIDE SEQUENCE [LARGE SCALE GENOMIC DNA]</scope>
    <source>
        <strain evidence="2 3">CBS 114.80</strain>
    </source>
</reference>
<keyword evidence="1" id="KW-0472">Membrane</keyword>
<protein>
    <submittedName>
        <fullName evidence="2">Uncharacterized protein</fullName>
    </submittedName>
</protein>
<evidence type="ECO:0000256" key="1">
    <source>
        <dbReference type="SAM" id="Phobius"/>
    </source>
</evidence>
<proteinExistence type="predicted"/>